<dbReference type="AlphaFoldDB" id="A0A0C3QQL5"/>
<dbReference type="InterPro" id="IPR025714">
    <property type="entry name" value="Methyltranfer_dom"/>
</dbReference>
<feature type="compositionally biased region" description="Low complexity" evidence="1">
    <location>
        <begin position="1"/>
        <end position="16"/>
    </location>
</feature>
<dbReference type="EMBL" id="KN822978">
    <property type="protein sequence ID" value="KIO29854.1"/>
    <property type="molecule type" value="Genomic_DNA"/>
</dbReference>
<dbReference type="SUPFAM" id="SSF53335">
    <property type="entry name" value="S-adenosyl-L-methionine-dependent methyltransferases"/>
    <property type="match status" value="1"/>
</dbReference>
<dbReference type="OrthoDB" id="2013972at2759"/>
<sequence>MDSPHSSDFSPRSSVSNFADDEHDLASVESVPSTSRPASVYSYHSSVDGQVMLKDVYGRTINNTSDHYGLPGTLESFCSSFAALTDGCPAVPWAADPAEHARLDIQHLMLKTKLNGLFVPPLPVRRALAPRQSSTPAILDLGTGSGSWAIDMAKLFPHVNVVGLDLVPANLNSLPPLNCRFECDDINLGLLHYKSSFDVIHARCIALGIEDYPRFLSEVVEVLRPGGIYLAGAGDMQLYNEDRSPVVLPEDEDDPKYSWMVRYLKAMFEAMENQGSNIKSYPHIGRWIREMGDEWGDTGEKVYWVALGPWEEGANGRDRRASELMRQNFLGLLQSARPLILSHGYFEASVDRWIKKAQEEMNAMRRRLYVKWMFYWAIKPGSSLDQL</sequence>
<accession>A0A0C3QQL5</accession>
<dbReference type="Pfam" id="PF13847">
    <property type="entry name" value="Methyltransf_31"/>
    <property type="match status" value="1"/>
</dbReference>
<dbReference type="GO" id="GO:0008168">
    <property type="term" value="F:methyltransferase activity"/>
    <property type="evidence" value="ECO:0007669"/>
    <property type="project" value="TreeGrafter"/>
</dbReference>
<dbReference type="PANTHER" id="PTHR43591">
    <property type="entry name" value="METHYLTRANSFERASE"/>
    <property type="match status" value="1"/>
</dbReference>
<dbReference type="Gene3D" id="3.40.50.150">
    <property type="entry name" value="Vaccinia Virus protein VP39"/>
    <property type="match status" value="1"/>
</dbReference>
<organism evidence="3 4">
    <name type="scientific">Tulasnella calospora MUT 4182</name>
    <dbReference type="NCBI Taxonomy" id="1051891"/>
    <lineage>
        <taxon>Eukaryota</taxon>
        <taxon>Fungi</taxon>
        <taxon>Dikarya</taxon>
        <taxon>Basidiomycota</taxon>
        <taxon>Agaricomycotina</taxon>
        <taxon>Agaricomycetes</taxon>
        <taxon>Cantharellales</taxon>
        <taxon>Tulasnellaceae</taxon>
        <taxon>Tulasnella</taxon>
    </lineage>
</organism>
<feature type="domain" description="Methyltransferase" evidence="2">
    <location>
        <begin position="137"/>
        <end position="235"/>
    </location>
</feature>
<feature type="compositionally biased region" description="Polar residues" evidence="1">
    <location>
        <begin position="30"/>
        <end position="39"/>
    </location>
</feature>
<reference evidence="3 4" key="1">
    <citation type="submission" date="2014-04" db="EMBL/GenBank/DDBJ databases">
        <authorList>
            <consortium name="DOE Joint Genome Institute"/>
            <person name="Kuo A."/>
            <person name="Girlanda M."/>
            <person name="Perotto S."/>
            <person name="Kohler A."/>
            <person name="Nagy L.G."/>
            <person name="Floudas D."/>
            <person name="Copeland A."/>
            <person name="Barry K.W."/>
            <person name="Cichocki N."/>
            <person name="Veneault-Fourrey C."/>
            <person name="LaButti K."/>
            <person name="Lindquist E.A."/>
            <person name="Lipzen A."/>
            <person name="Lundell T."/>
            <person name="Morin E."/>
            <person name="Murat C."/>
            <person name="Sun H."/>
            <person name="Tunlid A."/>
            <person name="Henrissat B."/>
            <person name="Grigoriev I.V."/>
            <person name="Hibbett D.S."/>
            <person name="Martin F."/>
            <person name="Nordberg H.P."/>
            <person name="Cantor M.N."/>
            <person name="Hua S.X."/>
        </authorList>
    </citation>
    <scope>NUCLEOTIDE SEQUENCE [LARGE SCALE GENOMIC DNA]</scope>
    <source>
        <strain evidence="3 4">MUT 4182</strain>
    </source>
</reference>
<evidence type="ECO:0000313" key="3">
    <source>
        <dbReference type="EMBL" id="KIO29854.1"/>
    </source>
</evidence>
<evidence type="ECO:0000313" key="4">
    <source>
        <dbReference type="Proteomes" id="UP000054248"/>
    </source>
</evidence>
<dbReference type="CDD" id="cd02440">
    <property type="entry name" value="AdoMet_MTases"/>
    <property type="match status" value="1"/>
</dbReference>
<dbReference type="HOGENOM" id="CLU_010595_5_2_1"/>
<feature type="region of interest" description="Disordered" evidence="1">
    <location>
        <begin position="1"/>
        <end position="39"/>
    </location>
</feature>
<evidence type="ECO:0000256" key="1">
    <source>
        <dbReference type="SAM" id="MobiDB-lite"/>
    </source>
</evidence>
<dbReference type="Proteomes" id="UP000054248">
    <property type="component" value="Unassembled WGS sequence"/>
</dbReference>
<name>A0A0C3QQL5_9AGAM</name>
<dbReference type="InterPro" id="IPR029063">
    <property type="entry name" value="SAM-dependent_MTases_sf"/>
</dbReference>
<dbReference type="STRING" id="1051891.A0A0C3QQL5"/>
<gene>
    <name evidence="3" type="ORF">M407DRAFT_21107</name>
</gene>
<protein>
    <recommendedName>
        <fullName evidence="2">Methyltransferase domain-containing protein</fullName>
    </recommendedName>
</protein>
<reference evidence="4" key="2">
    <citation type="submission" date="2015-01" db="EMBL/GenBank/DDBJ databases">
        <title>Evolutionary Origins and Diversification of the Mycorrhizal Mutualists.</title>
        <authorList>
            <consortium name="DOE Joint Genome Institute"/>
            <consortium name="Mycorrhizal Genomics Consortium"/>
            <person name="Kohler A."/>
            <person name="Kuo A."/>
            <person name="Nagy L.G."/>
            <person name="Floudas D."/>
            <person name="Copeland A."/>
            <person name="Barry K.W."/>
            <person name="Cichocki N."/>
            <person name="Veneault-Fourrey C."/>
            <person name="LaButti K."/>
            <person name="Lindquist E.A."/>
            <person name="Lipzen A."/>
            <person name="Lundell T."/>
            <person name="Morin E."/>
            <person name="Murat C."/>
            <person name="Riley R."/>
            <person name="Ohm R."/>
            <person name="Sun H."/>
            <person name="Tunlid A."/>
            <person name="Henrissat B."/>
            <person name="Grigoriev I.V."/>
            <person name="Hibbett D.S."/>
            <person name="Martin F."/>
        </authorList>
    </citation>
    <scope>NUCLEOTIDE SEQUENCE [LARGE SCALE GENOMIC DNA]</scope>
    <source>
        <strain evidence="4">MUT 4182</strain>
    </source>
</reference>
<proteinExistence type="predicted"/>
<dbReference type="PANTHER" id="PTHR43591:SF10">
    <property type="entry name" value="ABC TRANSMEMBRANE TYPE-1 DOMAIN-CONTAINING PROTEIN-RELATED"/>
    <property type="match status" value="1"/>
</dbReference>
<keyword evidence="4" id="KW-1185">Reference proteome</keyword>
<evidence type="ECO:0000259" key="2">
    <source>
        <dbReference type="Pfam" id="PF13847"/>
    </source>
</evidence>